<feature type="region of interest" description="Disordered" evidence="1">
    <location>
        <begin position="69"/>
        <end position="99"/>
    </location>
</feature>
<name>A0A857J0Y3_9BURK</name>
<protein>
    <submittedName>
        <fullName evidence="2">Uncharacterized protein</fullName>
    </submittedName>
</protein>
<evidence type="ECO:0000256" key="1">
    <source>
        <dbReference type="SAM" id="MobiDB-lite"/>
    </source>
</evidence>
<evidence type="ECO:0000313" key="3">
    <source>
        <dbReference type="Proteomes" id="UP000464787"/>
    </source>
</evidence>
<dbReference type="KEGG" id="xyk:GT347_02320"/>
<evidence type="ECO:0000313" key="2">
    <source>
        <dbReference type="EMBL" id="QHI96923.1"/>
    </source>
</evidence>
<proteinExistence type="predicted"/>
<dbReference type="Proteomes" id="UP000464787">
    <property type="component" value="Chromosome"/>
</dbReference>
<sequence length="190" mass="20624">MSFNPALNASTPGNTGFAAIANLALGLLARNPGQPRTENMEPERSSLLQQYPEIGPDIAGLLSINARSNTTISSDHGPSVDADKGAGEIKRSGRAKRASKELQARIDTAMRFTLAGFRKQFGQIEPNLVLAPGSFEKRMFETGEVYGGHSAGWLNKDEYEIMKTPALRFRTHWSNGSSCMPTLRRQAATS</sequence>
<reference evidence="2 3" key="1">
    <citation type="submission" date="2020-01" db="EMBL/GenBank/DDBJ databases">
        <title>Genome sequencing of strain KACC 21265.</title>
        <authorList>
            <person name="Heo J."/>
            <person name="Kim S.-J."/>
            <person name="Kim J.-S."/>
            <person name="Hong S.-B."/>
            <person name="Kwon S.-W."/>
        </authorList>
    </citation>
    <scope>NUCLEOTIDE SEQUENCE [LARGE SCALE GENOMIC DNA]</scope>
    <source>
        <strain evidence="2 3">KACC 21265</strain>
    </source>
</reference>
<organism evidence="2 3">
    <name type="scientific">Xylophilus rhododendri</name>
    <dbReference type="NCBI Taxonomy" id="2697032"/>
    <lineage>
        <taxon>Bacteria</taxon>
        <taxon>Pseudomonadati</taxon>
        <taxon>Pseudomonadota</taxon>
        <taxon>Betaproteobacteria</taxon>
        <taxon>Burkholderiales</taxon>
        <taxon>Xylophilus</taxon>
    </lineage>
</organism>
<gene>
    <name evidence="2" type="ORF">GT347_02320</name>
</gene>
<accession>A0A857J0Y3</accession>
<feature type="compositionally biased region" description="Basic and acidic residues" evidence="1">
    <location>
        <begin position="81"/>
        <end position="91"/>
    </location>
</feature>
<keyword evidence="3" id="KW-1185">Reference proteome</keyword>
<dbReference type="RefSeq" id="WP_160550441.1">
    <property type="nucleotide sequence ID" value="NZ_CP047650.1"/>
</dbReference>
<dbReference type="AlphaFoldDB" id="A0A857J0Y3"/>
<dbReference type="EMBL" id="CP047650">
    <property type="protein sequence ID" value="QHI96923.1"/>
    <property type="molecule type" value="Genomic_DNA"/>
</dbReference>